<accession>A0A842CQJ2</accession>
<dbReference type="EMBL" id="JAARWW010000005">
    <property type="protein sequence ID" value="MBC2004428.1"/>
    <property type="molecule type" value="Genomic_DNA"/>
</dbReference>
<comment type="caution">
    <text evidence="1">The sequence shown here is derived from an EMBL/GenBank/DDBJ whole genome shotgun (WGS) entry which is preliminary data.</text>
</comment>
<proteinExistence type="predicted"/>
<dbReference type="InterPro" id="IPR041242">
    <property type="entry name" value="HNHc_6"/>
</dbReference>
<evidence type="ECO:0000313" key="1">
    <source>
        <dbReference type="EMBL" id="MBC2004428.1"/>
    </source>
</evidence>
<dbReference type="Pfam" id="PF16784">
    <property type="entry name" value="HNHc_6"/>
    <property type="match status" value="1"/>
</dbReference>
<dbReference type="InterPro" id="IPR036619">
    <property type="entry name" value="NinB_sf"/>
</dbReference>
<dbReference type="AlphaFoldDB" id="A0A842CQJ2"/>
<dbReference type="RefSeq" id="WP_185533554.1">
    <property type="nucleotide sequence ID" value="NZ_JAARWW010000005.1"/>
</dbReference>
<gene>
    <name evidence="1" type="ORF">HCA78_11660</name>
</gene>
<dbReference type="Gene3D" id="1.10.3790.10">
    <property type="entry name" value="NinB"/>
    <property type="match status" value="1"/>
</dbReference>
<organism evidence="1 2">
    <name type="scientific">Listeria booriae</name>
    <dbReference type="NCBI Taxonomy" id="1552123"/>
    <lineage>
        <taxon>Bacteria</taxon>
        <taxon>Bacillati</taxon>
        <taxon>Bacillota</taxon>
        <taxon>Bacilli</taxon>
        <taxon>Bacillales</taxon>
        <taxon>Listeriaceae</taxon>
        <taxon>Listeria</taxon>
    </lineage>
</organism>
<name>A0A842CQJ2_9LIST</name>
<reference evidence="1 2" key="1">
    <citation type="submission" date="2020-03" db="EMBL/GenBank/DDBJ databases">
        <title>Soil Listeria distribution.</title>
        <authorList>
            <person name="Liao J."/>
            <person name="Wiedmann M."/>
        </authorList>
    </citation>
    <scope>NUCLEOTIDE SEQUENCE [LARGE SCALE GENOMIC DNA]</scope>
    <source>
        <strain evidence="1 2">FSL L7-0435</strain>
    </source>
</reference>
<sequence length="228" mass="26399">MPELARIRDIREKNGRQLFIVEFEEHIPDYRLKKISSDIEVSLHDGRGKSPAQNKIIHALIGEITREYMGPVTPLQKKIDAEDTKTAMKSMFCDLVGRSEFSVANATMSDATEFIEFLVNFCIENGVKLKNKELYKDFNIQHWVFCCLIHNKCAIDGTSINVEKHHAANLVGMGRNRKKIDHLDSCFISLSAEYHQEVHNIGWERFKAKHHVDFVKLNAYWIKELKIK</sequence>
<dbReference type="Proteomes" id="UP000546806">
    <property type="component" value="Unassembled WGS sequence"/>
</dbReference>
<protein>
    <submittedName>
        <fullName evidence="1">Uncharacterized protein</fullName>
    </submittedName>
</protein>
<evidence type="ECO:0000313" key="2">
    <source>
        <dbReference type="Proteomes" id="UP000546806"/>
    </source>
</evidence>